<evidence type="ECO:0000313" key="1">
    <source>
        <dbReference type="EMBL" id="OTP69518.1"/>
    </source>
</evidence>
<evidence type="ECO:0000313" key="2">
    <source>
        <dbReference type="Proteomes" id="UP000195221"/>
    </source>
</evidence>
<comment type="caution">
    <text evidence="1">The sequence shown here is derived from an EMBL/GenBank/DDBJ whole genome shotgun (WGS) entry which is preliminary data.</text>
</comment>
<accession>A0A242ME09</accession>
<dbReference type="Proteomes" id="UP000195221">
    <property type="component" value="Unassembled WGS sequence"/>
</dbReference>
<organism evidence="1 2">
    <name type="scientific">Caballeronia sordidicola</name>
    <name type="common">Burkholderia sordidicola</name>
    <dbReference type="NCBI Taxonomy" id="196367"/>
    <lineage>
        <taxon>Bacteria</taxon>
        <taxon>Pseudomonadati</taxon>
        <taxon>Pseudomonadota</taxon>
        <taxon>Betaproteobacteria</taxon>
        <taxon>Burkholderiales</taxon>
        <taxon>Burkholderiaceae</taxon>
        <taxon>Caballeronia</taxon>
    </lineage>
</organism>
<proteinExistence type="predicted"/>
<dbReference type="EMBL" id="NBTZ01000115">
    <property type="protein sequence ID" value="OTP69518.1"/>
    <property type="molecule type" value="Genomic_DNA"/>
</dbReference>
<name>A0A242ME09_CABSO</name>
<protein>
    <submittedName>
        <fullName evidence="1">MotA/TolQ/ExbB proton channel family protein</fullName>
    </submittedName>
</protein>
<sequence length="14" mass="1432">MQHRDAGISGAFAA</sequence>
<gene>
    <name evidence="1" type="ORF">PAMC26577_31235</name>
</gene>
<reference evidence="1 2" key="1">
    <citation type="submission" date="2017-03" db="EMBL/GenBank/DDBJ databases">
        <title>Genome analysis of strain PAMC 26577.</title>
        <authorList>
            <person name="Oh H.-M."/>
            <person name="Yang J.-A."/>
        </authorList>
    </citation>
    <scope>NUCLEOTIDE SEQUENCE [LARGE SCALE GENOMIC DNA]</scope>
    <source>
        <strain evidence="1 2">PAMC 26577</strain>
    </source>
</reference>